<dbReference type="NCBIfam" id="TIGR03071">
    <property type="entry name" value="couple_hipA"/>
    <property type="match status" value="1"/>
</dbReference>
<dbReference type="InterPro" id="IPR017508">
    <property type="entry name" value="HipA_N1"/>
</dbReference>
<evidence type="ECO:0000313" key="6">
    <source>
        <dbReference type="EMBL" id="BAO81533.1"/>
    </source>
</evidence>
<dbReference type="PANTHER" id="PTHR37419:SF1">
    <property type="entry name" value="SERINE_THREONINE-PROTEIN KINASE TOXIN HIPA"/>
    <property type="match status" value="1"/>
</dbReference>
<dbReference type="GO" id="GO:0005829">
    <property type="term" value="C:cytosol"/>
    <property type="evidence" value="ECO:0007669"/>
    <property type="project" value="TreeGrafter"/>
</dbReference>
<name>A0A060NPS1_9BURK</name>
<sequence>MELSYEPRWLASRSARPLSLSLPLPLVGKEPLRGDRVEHYFANLLPDSGTIRRRLAQRYAAGSENTFDLLAAIGRDCVGAVQLLPLDEAPVGFDRIEGEALDDEAVAALLRSAVASGPFAGSGKEQDFRISIAGAQEKTALLHHDGKWLRPLGATPTTHIIKLPLGLVGNMQADMRTSVYNEWLCLKFMGELGLEVAQADIVTFADHTPVLVVERFDRRRHPSGTWILRLPQEDFCQALGVSPAKKYEADGGPGIEPLARVLAGSQNARADLRTLLASQVAFCLLAATDGHAKNFSIRLLAGGTYALTPLYDVLSAWPIIGTGKNRLAWRSAKMAMAVIGKNRHYELATIMRRHFNATAAKCGWGQNAEDIIGELLAKVEPALAAVMQQLPVNFPPDVAEAIFEGVRQQAQRLEAQPSAG</sequence>
<dbReference type="Pfam" id="PF07804">
    <property type="entry name" value="HipA_C"/>
    <property type="match status" value="1"/>
</dbReference>
<comment type="similarity">
    <text evidence="1">Belongs to the HipA Ser/Thr kinase family.</text>
</comment>
<feature type="domain" description="HipA N-terminal subdomain 1" evidence="5">
    <location>
        <begin position="3"/>
        <end position="83"/>
    </location>
</feature>
<protein>
    <submittedName>
        <fullName evidence="6">Uncharacterized protein related to capsule biosynthesis enzymes</fullName>
    </submittedName>
</protein>
<dbReference type="KEGG" id="cbaa:SRAA_1679"/>
<dbReference type="Pfam" id="PF13657">
    <property type="entry name" value="Couple_hipA"/>
    <property type="match status" value="1"/>
</dbReference>
<dbReference type="AlphaFoldDB" id="A0A060NPS1"/>
<accession>A0A060NPS1</accession>
<evidence type="ECO:0000259" key="5">
    <source>
        <dbReference type="Pfam" id="PF13657"/>
    </source>
</evidence>
<keyword evidence="2" id="KW-0808">Transferase</keyword>
<dbReference type="GO" id="GO:0004674">
    <property type="term" value="F:protein serine/threonine kinase activity"/>
    <property type="evidence" value="ECO:0007669"/>
    <property type="project" value="TreeGrafter"/>
</dbReference>
<dbReference type="PANTHER" id="PTHR37419">
    <property type="entry name" value="SERINE/THREONINE-PROTEIN KINASE TOXIN HIPA"/>
    <property type="match status" value="1"/>
</dbReference>
<dbReference type="InterPro" id="IPR012893">
    <property type="entry name" value="HipA-like_C"/>
</dbReference>
<dbReference type="EMBL" id="AP014568">
    <property type="protein sequence ID" value="BAO81533.1"/>
    <property type="molecule type" value="Genomic_DNA"/>
</dbReference>
<dbReference type="CDD" id="cd17808">
    <property type="entry name" value="HipA_Ec_like"/>
    <property type="match status" value="1"/>
</dbReference>
<organism evidence="6 7">
    <name type="scientific">Serpentinimonas raichei</name>
    <dbReference type="NCBI Taxonomy" id="1458425"/>
    <lineage>
        <taxon>Bacteria</taxon>
        <taxon>Pseudomonadati</taxon>
        <taxon>Pseudomonadota</taxon>
        <taxon>Betaproteobacteria</taxon>
        <taxon>Burkholderiales</taxon>
        <taxon>Comamonadaceae</taxon>
        <taxon>Serpentinimonas</taxon>
    </lineage>
</organism>
<keyword evidence="7" id="KW-1185">Reference proteome</keyword>
<keyword evidence="3" id="KW-0418">Kinase</keyword>
<feature type="domain" description="HipA-like C-terminal" evidence="4">
    <location>
        <begin position="130"/>
        <end position="380"/>
    </location>
</feature>
<reference evidence="6 7" key="1">
    <citation type="journal article" date="2014" name="Nat. Commun.">
        <title>Physiological and genomic features of highly alkaliphilic hydrogen-utilizing Betaproteobacteria from a continental serpentinizing site.</title>
        <authorList>
            <person name="Suzuki S."/>
            <person name="Kuenen J.G."/>
            <person name="Schipper K."/>
            <person name="van der Velde S."/>
            <person name="Ishii S."/>
            <person name="Wu A."/>
            <person name="Sorokin D.Y."/>
            <person name="Tenney A."/>
            <person name="Meng X.Y."/>
            <person name="Morrill P.L."/>
            <person name="Kamagata Y."/>
            <person name="Muyzer G."/>
            <person name="Nealson K.H."/>
        </authorList>
    </citation>
    <scope>NUCLEOTIDE SEQUENCE [LARGE SCALE GENOMIC DNA]</scope>
    <source>
        <strain evidence="6 7">A1</strain>
    </source>
</reference>
<evidence type="ECO:0000259" key="4">
    <source>
        <dbReference type="Pfam" id="PF07804"/>
    </source>
</evidence>
<dbReference type="Proteomes" id="UP000067461">
    <property type="component" value="Chromosome"/>
</dbReference>
<evidence type="ECO:0000313" key="7">
    <source>
        <dbReference type="Proteomes" id="UP000067461"/>
    </source>
</evidence>
<proteinExistence type="inferred from homology"/>
<dbReference type="STRING" id="1458425.SRAA_1679"/>
<evidence type="ECO:0000256" key="2">
    <source>
        <dbReference type="ARBA" id="ARBA00022679"/>
    </source>
</evidence>
<gene>
    <name evidence="6" type="ORF">SRAA_1679</name>
</gene>
<dbReference type="InterPro" id="IPR052028">
    <property type="entry name" value="HipA_Ser/Thr_kinase"/>
</dbReference>
<evidence type="ECO:0000256" key="1">
    <source>
        <dbReference type="ARBA" id="ARBA00010164"/>
    </source>
</evidence>
<evidence type="ECO:0000256" key="3">
    <source>
        <dbReference type="ARBA" id="ARBA00022777"/>
    </source>
</evidence>
<dbReference type="HOGENOM" id="CLU_030167_2_1_4"/>